<protein>
    <submittedName>
        <fullName evidence="1">Uncharacterized protein</fullName>
    </submittedName>
</protein>
<proteinExistence type="predicted"/>
<reference evidence="1" key="2">
    <citation type="journal article" date="2023" name="Science">
        <title>Genomic signatures of disease resistance in endangered staghorn corals.</title>
        <authorList>
            <person name="Vollmer S.V."/>
            <person name="Selwyn J.D."/>
            <person name="Despard B.A."/>
            <person name="Roesel C.L."/>
        </authorList>
    </citation>
    <scope>NUCLEOTIDE SEQUENCE</scope>
    <source>
        <strain evidence="1">K2</strain>
    </source>
</reference>
<dbReference type="AlphaFoldDB" id="A0AAD9PXG9"/>
<dbReference type="EMBL" id="JARQWQ010000105">
    <property type="protein sequence ID" value="KAK2550890.1"/>
    <property type="molecule type" value="Genomic_DNA"/>
</dbReference>
<reference evidence="1" key="1">
    <citation type="journal article" date="2023" name="G3 (Bethesda)">
        <title>Whole genome assembly and annotation of the endangered Caribbean coral Acropora cervicornis.</title>
        <authorList>
            <person name="Selwyn J.D."/>
            <person name="Vollmer S.V."/>
        </authorList>
    </citation>
    <scope>NUCLEOTIDE SEQUENCE</scope>
    <source>
        <strain evidence="1">K2</strain>
    </source>
</reference>
<dbReference type="Proteomes" id="UP001249851">
    <property type="component" value="Unassembled WGS sequence"/>
</dbReference>
<evidence type="ECO:0000313" key="1">
    <source>
        <dbReference type="EMBL" id="KAK2550890.1"/>
    </source>
</evidence>
<keyword evidence="2" id="KW-1185">Reference proteome</keyword>
<evidence type="ECO:0000313" key="2">
    <source>
        <dbReference type="Proteomes" id="UP001249851"/>
    </source>
</evidence>
<dbReference type="PANTHER" id="PTHR31424">
    <property type="entry name" value="PROTEIN CBG23806"/>
    <property type="match status" value="1"/>
</dbReference>
<dbReference type="PANTHER" id="PTHR31424:SF3">
    <property type="entry name" value="RING-TYPE DOMAIN-CONTAINING PROTEIN"/>
    <property type="match status" value="1"/>
</dbReference>
<comment type="caution">
    <text evidence="1">The sequence shown here is derived from an EMBL/GenBank/DDBJ whole genome shotgun (WGS) entry which is preliminary data.</text>
</comment>
<accession>A0AAD9PXG9</accession>
<sequence length="68" mass="8114">MVLKKRRTISIDGKEIKLKLFLHGDMKFLLMIMGMNSVTADYAYLWCKIFKEERWDTSKPPDNNYNIL</sequence>
<gene>
    <name evidence="1" type="ORF">P5673_028411</name>
</gene>
<organism evidence="1 2">
    <name type="scientific">Acropora cervicornis</name>
    <name type="common">Staghorn coral</name>
    <dbReference type="NCBI Taxonomy" id="6130"/>
    <lineage>
        <taxon>Eukaryota</taxon>
        <taxon>Metazoa</taxon>
        <taxon>Cnidaria</taxon>
        <taxon>Anthozoa</taxon>
        <taxon>Hexacorallia</taxon>
        <taxon>Scleractinia</taxon>
        <taxon>Astrocoeniina</taxon>
        <taxon>Acroporidae</taxon>
        <taxon>Acropora</taxon>
    </lineage>
</organism>
<name>A0AAD9PXG9_ACRCE</name>